<dbReference type="AlphaFoldDB" id="A0A6N2LS44"/>
<evidence type="ECO:0008006" key="3">
    <source>
        <dbReference type="Google" id="ProtNLM"/>
    </source>
</evidence>
<organism evidence="2">
    <name type="scientific">Salix viminalis</name>
    <name type="common">Common osier</name>
    <name type="synonym">Basket willow</name>
    <dbReference type="NCBI Taxonomy" id="40686"/>
    <lineage>
        <taxon>Eukaryota</taxon>
        <taxon>Viridiplantae</taxon>
        <taxon>Streptophyta</taxon>
        <taxon>Embryophyta</taxon>
        <taxon>Tracheophyta</taxon>
        <taxon>Spermatophyta</taxon>
        <taxon>Magnoliopsida</taxon>
        <taxon>eudicotyledons</taxon>
        <taxon>Gunneridae</taxon>
        <taxon>Pentapetalae</taxon>
        <taxon>rosids</taxon>
        <taxon>fabids</taxon>
        <taxon>Malpighiales</taxon>
        <taxon>Salicaceae</taxon>
        <taxon>Saliceae</taxon>
        <taxon>Salix</taxon>
    </lineage>
</organism>
<dbReference type="EMBL" id="CAADRP010001402">
    <property type="protein sequence ID" value="VFU38372.1"/>
    <property type="molecule type" value="Genomic_DNA"/>
</dbReference>
<proteinExistence type="predicted"/>
<sequence length="535" mass="61404">MNLAKSLGPPIQMDEATAKGTRPSKAHNPLLKFGCRLGAVNQEKTYQVIGNVTFEKMPAYCTKCLHVAHMDNCILLDKNMRPRQPFKHAETVPKNDSKLAPKNNLKPATEGVKNKEEWVEVRHKKTTPKHVENNEKGNPIPPLDKEESQKLETDKGDPIQPQDKVDEGTYAKTQDREIIRETPMVYKSINSDGRYLEFESHPRILTRRNSEGDVQSHFSKKDLGKKNLNAEFNETAIAKVIDVIPLNDGCVLLDGPWVVGGDFNAVLNVKRVRVGNPNQGSMEEFGSCLLDCGLWMQRLKSCLKWWNKYKFGNIFDKIKIAEDNVTEKEIIFQNDPSSNNREALHKEMAILNKTLFLEEKFWQQKSGCKWLLEGDRNTRYYQLLLKKKRVKNFIWTIQNDDGSILNDAMEIKRSAVDYFSALLTKDNDINIAARMEGWEAKVLSPGGRITILKSILTSMPLYLLHVIVPPKSVMCRIERFFNKFLWSSKGQKRIHWECWEDLCYPIEEGGLGMRKTKGPRQGYEFEALVAVSYRQ</sequence>
<feature type="compositionally biased region" description="Basic and acidic residues" evidence="1">
    <location>
        <begin position="143"/>
        <end position="171"/>
    </location>
</feature>
<feature type="region of interest" description="Disordered" evidence="1">
    <location>
        <begin position="88"/>
        <end position="171"/>
    </location>
</feature>
<evidence type="ECO:0000256" key="1">
    <source>
        <dbReference type="SAM" id="MobiDB-lite"/>
    </source>
</evidence>
<evidence type="ECO:0000313" key="2">
    <source>
        <dbReference type="EMBL" id="VFU38372.1"/>
    </source>
</evidence>
<dbReference type="PANTHER" id="PTHR33116">
    <property type="entry name" value="REVERSE TRANSCRIPTASE ZINC-BINDING DOMAIN-CONTAINING PROTEIN-RELATED-RELATED"/>
    <property type="match status" value="1"/>
</dbReference>
<dbReference type="PANTHER" id="PTHR33116:SF80">
    <property type="entry name" value="REVERSE TRANSCRIPTASE ZINC-BINDING DOMAIN-CONTAINING PROTEIN"/>
    <property type="match status" value="1"/>
</dbReference>
<protein>
    <recommendedName>
        <fullName evidence="3">Reverse transcriptase zinc-binding domain-containing protein</fullName>
    </recommendedName>
</protein>
<feature type="compositionally biased region" description="Basic and acidic residues" evidence="1">
    <location>
        <begin position="112"/>
        <end position="121"/>
    </location>
</feature>
<feature type="region of interest" description="Disordered" evidence="1">
    <location>
        <begin position="1"/>
        <end position="25"/>
    </location>
</feature>
<gene>
    <name evidence="2" type="ORF">SVIM_LOCUS208915</name>
</gene>
<accession>A0A6N2LS44</accession>
<reference evidence="2" key="1">
    <citation type="submission" date="2019-03" db="EMBL/GenBank/DDBJ databases">
        <authorList>
            <person name="Mank J."/>
            <person name="Almeida P."/>
        </authorList>
    </citation>
    <scope>NUCLEOTIDE SEQUENCE</scope>
    <source>
        <strain evidence="2">78183</strain>
    </source>
</reference>
<name>A0A6N2LS44_SALVM</name>
<feature type="compositionally biased region" description="Basic and acidic residues" evidence="1">
    <location>
        <begin position="88"/>
        <end position="99"/>
    </location>
</feature>